<feature type="transmembrane region" description="Helical" evidence="10">
    <location>
        <begin position="218"/>
        <end position="237"/>
    </location>
</feature>
<evidence type="ECO:0000256" key="2">
    <source>
        <dbReference type="ARBA" id="ARBA00007577"/>
    </source>
</evidence>
<feature type="transmembrane region" description="Helical" evidence="10">
    <location>
        <begin position="94"/>
        <end position="114"/>
    </location>
</feature>
<feature type="transmembrane region" description="Helical" evidence="10">
    <location>
        <begin position="143"/>
        <end position="172"/>
    </location>
</feature>
<dbReference type="GO" id="GO:0016887">
    <property type="term" value="F:ATP hydrolysis activity"/>
    <property type="evidence" value="ECO:0007669"/>
    <property type="project" value="InterPro"/>
</dbReference>
<sequence length="1294" mass="144027">MSRWNKNHKIGPITDNGVKKAENEPKDVETINIEREEVYCDVEEDNESKIIYEPSKFEKFLNYLLCRGDLAKRELDVKPVTLAGLFKFGNTTDILILLLGILFATLSGIAQPVLTLLAGRVTNAMIVYSPTSTEFFESAIENVYLFGGVGIVVLIINFLQYLCFQVCCIRIVSKIRHKYILSILRQNTGWFDKNHSGTLTTKLNDNINRIRDGIGDKLGVLLRGIVMFTSGLVISYIYEWRLALFMTGTAPICCICMSLMSRTISKYTSKELGDIGKAGSIAEECLMGVRTVQSLNGQEEMTEKYTNELSHGRKYAILKGVSGGFFGGLFFLLLFSYLGGGFYYGAYLMEIKTIETPGDVFTVVFSMLLGAYFLGLISPHLMVLLNARVAAATIYEIIEREPKIDAYSNEGKKPIHINGRVTFNNVHFRYPLRKNVKVLNGLNLVVEPGTSVALVGHSGCGKSTSVGLLTRLYECEQGSVEIDGIDVKDLNIDWLRQNVGIVQQEPILFNDTIHNNLLVGNLQATRQKMIEVCKMANAHDFIIKMPKGYDTLIGDGGVQLSGGQKQRVAIARTLIRDPKILLLDEATSALDAESESIVQSALNNAAAGRTTIMIAHRLSTIREADKIVYFENGVVVESGTHEELVELGGRYYNLVQAQQFKSSESDDEVFEDDENITPTVRSRTVSRQLSIRSYESFDIESLVNTLSPYHNIMDQRGQEDEDFAAEVTRVMDEDGAITAGYMDILKNAEGNYWYLCFGFITALFRGCELPLLSVIMGVVFDGFSKTGDERSQIILLCFIFYIVVGLITFLGQFASTILFTIVAENLGLRFRVKSFRNLLHQDASFFDNPAHSPGKLITRLASDAPNVKAVVDSRMLQVIYSITAIIVNIIVGFFLCWQIALLENLRQIKKDEAGKISIEIIENVKTIQLLTATKTFYKKYEQASDSQKKIDIRKAIIEAVNNAVSQSFMYFMMCMAYGLGTPLIHNQFVDAASAFSAINTMLLSSVAVMHSSHNFPEFVKAKTAAGMLFKMIYRQSKTGDLMQGETPEIRGNILFENVKFSYPQRPLQPVMTNLHFSAQRGQTVAIVGPSGSGKSTCISMLERFYDTNAGCIRIDGNDIRNLSLHHIRTQMALVGQEPRLFAGTIKENICLGLKDVPLERINEALKLSNASRFMSSLPAGIDTEVGEKGSQLSGGQKQRIAIARALVRNPKILLLDEATSALDSQSEKAVQEALDRARTGRTCITIAHRLSSIQNADLIVYIEHGIVQEAGNHQQLMQRKGKYYNLIKKQDLAT</sequence>
<dbReference type="Pfam" id="PF00664">
    <property type="entry name" value="ABC_membrane"/>
    <property type="match status" value="3"/>
</dbReference>
<dbReference type="PROSITE" id="PS50893">
    <property type="entry name" value="ABC_TRANSPORTER_2"/>
    <property type="match status" value="2"/>
</dbReference>
<dbReference type="InterPro" id="IPR003439">
    <property type="entry name" value="ABC_transporter-like_ATP-bd"/>
</dbReference>
<evidence type="ECO:0000259" key="11">
    <source>
        <dbReference type="PROSITE" id="PS50893"/>
    </source>
</evidence>
<keyword evidence="6" id="KW-0067">ATP-binding</keyword>
<dbReference type="InterPro" id="IPR036640">
    <property type="entry name" value="ABC1_TM_sf"/>
</dbReference>
<feature type="transmembrane region" description="Helical" evidence="10">
    <location>
        <begin position="243"/>
        <end position="260"/>
    </location>
</feature>
<evidence type="ECO:0000256" key="1">
    <source>
        <dbReference type="ARBA" id="ARBA00004141"/>
    </source>
</evidence>
<dbReference type="PROSITE" id="PS50929">
    <property type="entry name" value="ABC_TM1F"/>
    <property type="match status" value="2"/>
</dbReference>
<evidence type="ECO:0000256" key="5">
    <source>
        <dbReference type="ARBA" id="ARBA00022741"/>
    </source>
</evidence>
<gene>
    <name evidence="13" type="ORF">CBOVIS_LOCUS3171</name>
</gene>
<feature type="transmembrane region" description="Helical" evidence="10">
    <location>
        <begin position="364"/>
        <end position="385"/>
    </location>
</feature>
<dbReference type="Proteomes" id="UP000494206">
    <property type="component" value="Unassembled WGS sequence"/>
</dbReference>
<feature type="transmembrane region" description="Helical" evidence="10">
    <location>
        <begin position="878"/>
        <end position="900"/>
    </location>
</feature>
<feature type="transmembrane region" description="Helical" evidence="10">
    <location>
        <begin position="792"/>
        <end position="823"/>
    </location>
</feature>
<evidence type="ECO:0000256" key="9">
    <source>
        <dbReference type="SAM" id="MobiDB-lite"/>
    </source>
</evidence>
<dbReference type="FunFam" id="3.40.50.300:FF:001370">
    <property type="entry name" value="p-GlycoProtein related"/>
    <property type="match status" value="2"/>
</dbReference>
<dbReference type="InterPro" id="IPR011527">
    <property type="entry name" value="ABC1_TM_dom"/>
</dbReference>
<protein>
    <submittedName>
        <fullName evidence="13">Uncharacterized protein</fullName>
    </submittedName>
</protein>
<evidence type="ECO:0000313" key="14">
    <source>
        <dbReference type="Proteomes" id="UP000494206"/>
    </source>
</evidence>
<dbReference type="InterPro" id="IPR003593">
    <property type="entry name" value="AAA+_ATPase"/>
</dbReference>
<keyword evidence="14" id="KW-1185">Reference proteome</keyword>
<feature type="domain" description="ABC transporter" evidence="11">
    <location>
        <begin position="1053"/>
        <end position="1289"/>
    </location>
</feature>
<evidence type="ECO:0000259" key="12">
    <source>
        <dbReference type="PROSITE" id="PS50929"/>
    </source>
</evidence>
<comment type="subcellular location">
    <subcellularLocation>
        <location evidence="1">Membrane</location>
        <topology evidence="1">Multi-pass membrane protein</topology>
    </subcellularLocation>
</comment>
<evidence type="ECO:0000256" key="6">
    <source>
        <dbReference type="ARBA" id="ARBA00022840"/>
    </source>
</evidence>
<feature type="domain" description="ABC transmembrane type-1" evidence="12">
    <location>
        <begin position="98"/>
        <end position="386"/>
    </location>
</feature>
<evidence type="ECO:0000256" key="4">
    <source>
        <dbReference type="ARBA" id="ARBA00022737"/>
    </source>
</evidence>
<keyword evidence="3 10" id="KW-0812">Transmembrane</keyword>
<feature type="domain" description="ABC transmembrane type-1" evidence="12">
    <location>
        <begin position="757"/>
        <end position="1020"/>
    </location>
</feature>
<dbReference type="PANTHER" id="PTHR43394:SF27">
    <property type="entry name" value="ATP-DEPENDENT TRANSLOCASE ABCB1-LIKE"/>
    <property type="match status" value="1"/>
</dbReference>
<keyword evidence="8 10" id="KW-0472">Membrane</keyword>
<proteinExistence type="inferred from homology"/>
<dbReference type="InterPro" id="IPR027417">
    <property type="entry name" value="P-loop_NTPase"/>
</dbReference>
<dbReference type="InterPro" id="IPR017871">
    <property type="entry name" value="ABC_transporter-like_CS"/>
</dbReference>
<dbReference type="InterPro" id="IPR039421">
    <property type="entry name" value="Type_1_exporter"/>
</dbReference>
<keyword evidence="5" id="KW-0547">Nucleotide-binding</keyword>
<dbReference type="CDD" id="cd03249">
    <property type="entry name" value="ABC_MTABC3_MDL1_MDL2"/>
    <property type="match status" value="2"/>
</dbReference>
<dbReference type="PANTHER" id="PTHR43394">
    <property type="entry name" value="ATP-DEPENDENT PERMEASE MDL1, MITOCHONDRIAL"/>
    <property type="match status" value="1"/>
</dbReference>
<evidence type="ECO:0000256" key="3">
    <source>
        <dbReference type="ARBA" id="ARBA00022692"/>
    </source>
</evidence>
<comment type="caution">
    <text evidence="13">The sequence shown here is derived from an EMBL/GenBank/DDBJ whole genome shotgun (WGS) entry which is preliminary data.</text>
</comment>
<feature type="domain" description="ABC transporter" evidence="11">
    <location>
        <begin position="421"/>
        <end position="657"/>
    </location>
</feature>
<dbReference type="PROSITE" id="PS00211">
    <property type="entry name" value="ABC_TRANSPORTER_1"/>
    <property type="match status" value="2"/>
</dbReference>
<dbReference type="CDD" id="cd18578">
    <property type="entry name" value="ABC_6TM_Pgp_ABCB1_D2_like"/>
    <property type="match status" value="1"/>
</dbReference>
<evidence type="ECO:0000256" key="7">
    <source>
        <dbReference type="ARBA" id="ARBA00022989"/>
    </source>
</evidence>
<accession>A0A8S1EKK2</accession>
<dbReference type="GO" id="GO:0016020">
    <property type="term" value="C:membrane"/>
    <property type="evidence" value="ECO:0007669"/>
    <property type="project" value="UniProtKB-SubCell"/>
</dbReference>
<dbReference type="OrthoDB" id="6500128at2759"/>
<dbReference type="Gene3D" id="3.40.50.300">
    <property type="entry name" value="P-loop containing nucleotide triphosphate hydrolases"/>
    <property type="match status" value="2"/>
</dbReference>
<dbReference type="SUPFAM" id="SSF90123">
    <property type="entry name" value="ABC transporter transmembrane region"/>
    <property type="match status" value="2"/>
</dbReference>
<comment type="similarity">
    <text evidence="2">Belongs to the ABC transporter superfamily. ABCB family. Multidrug resistance exporter (TC 3.A.1.201) subfamily.</text>
</comment>
<dbReference type="SUPFAM" id="SSF52540">
    <property type="entry name" value="P-loop containing nucleoside triphosphate hydrolases"/>
    <property type="match status" value="2"/>
</dbReference>
<dbReference type="GO" id="GO:0140359">
    <property type="term" value="F:ABC-type transporter activity"/>
    <property type="evidence" value="ECO:0007669"/>
    <property type="project" value="InterPro"/>
</dbReference>
<dbReference type="Pfam" id="PF00005">
    <property type="entry name" value="ABC_tran"/>
    <property type="match status" value="2"/>
</dbReference>
<reference evidence="13 14" key="1">
    <citation type="submission" date="2020-04" db="EMBL/GenBank/DDBJ databases">
        <authorList>
            <person name="Laetsch R D."/>
            <person name="Stevens L."/>
            <person name="Kumar S."/>
            <person name="Blaxter L. M."/>
        </authorList>
    </citation>
    <scope>NUCLEOTIDE SEQUENCE [LARGE SCALE GENOMIC DNA]</scope>
</reference>
<dbReference type="SMART" id="SM00382">
    <property type="entry name" value="AAA"/>
    <property type="match status" value="2"/>
</dbReference>
<dbReference type="GO" id="GO:0005524">
    <property type="term" value="F:ATP binding"/>
    <property type="evidence" value="ECO:0007669"/>
    <property type="project" value="UniProtKB-KW"/>
</dbReference>
<evidence type="ECO:0000256" key="8">
    <source>
        <dbReference type="ARBA" id="ARBA00023136"/>
    </source>
</evidence>
<keyword evidence="7 10" id="KW-1133">Transmembrane helix</keyword>
<dbReference type="Gene3D" id="1.20.1560.10">
    <property type="entry name" value="ABC transporter type 1, transmembrane domain"/>
    <property type="match status" value="1"/>
</dbReference>
<evidence type="ECO:0000313" key="13">
    <source>
        <dbReference type="EMBL" id="CAB3400176.1"/>
    </source>
</evidence>
<dbReference type="GO" id="GO:0009636">
    <property type="term" value="P:response to toxic substance"/>
    <property type="evidence" value="ECO:0007669"/>
    <property type="project" value="UniProtKB-ARBA"/>
</dbReference>
<feature type="region of interest" description="Disordered" evidence="9">
    <location>
        <begin position="1"/>
        <end position="21"/>
    </location>
</feature>
<name>A0A8S1EKK2_9PELO</name>
<evidence type="ECO:0000256" key="10">
    <source>
        <dbReference type="SAM" id="Phobius"/>
    </source>
</evidence>
<dbReference type="CDD" id="cd18577">
    <property type="entry name" value="ABC_6TM_Pgp_ABCB1_D1_like"/>
    <property type="match status" value="1"/>
</dbReference>
<dbReference type="EMBL" id="CADEPM010000002">
    <property type="protein sequence ID" value="CAB3400176.1"/>
    <property type="molecule type" value="Genomic_DNA"/>
</dbReference>
<organism evidence="13 14">
    <name type="scientific">Caenorhabditis bovis</name>
    <dbReference type="NCBI Taxonomy" id="2654633"/>
    <lineage>
        <taxon>Eukaryota</taxon>
        <taxon>Metazoa</taxon>
        <taxon>Ecdysozoa</taxon>
        <taxon>Nematoda</taxon>
        <taxon>Chromadorea</taxon>
        <taxon>Rhabditida</taxon>
        <taxon>Rhabditina</taxon>
        <taxon>Rhabditomorpha</taxon>
        <taxon>Rhabditoidea</taxon>
        <taxon>Rhabditidae</taxon>
        <taxon>Peloderinae</taxon>
        <taxon>Caenorhabditis</taxon>
    </lineage>
</organism>
<keyword evidence="4" id="KW-0677">Repeat</keyword>
<feature type="transmembrane region" description="Helical" evidence="10">
    <location>
        <begin position="752"/>
        <end position="780"/>
    </location>
</feature>
<feature type="transmembrane region" description="Helical" evidence="10">
    <location>
        <begin position="323"/>
        <end position="344"/>
    </location>
</feature>